<protein>
    <recommendedName>
        <fullName evidence="4">Constitutive coactivator of peroxisome proliferator-activated receptor gamma</fullName>
    </recommendedName>
</protein>
<evidence type="ECO:0000313" key="2">
    <source>
        <dbReference type="EMBL" id="CAH0387917.1"/>
    </source>
</evidence>
<evidence type="ECO:0000256" key="1">
    <source>
        <dbReference type="ARBA" id="ARBA00009495"/>
    </source>
</evidence>
<dbReference type="InterPro" id="IPR029060">
    <property type="entry name" value="PIN-like_dom_sf"/>
</dbReference>
<dbReference type="Proteomes" id="UP001152759">
    <property type="component" value="Chromosome 4"/>
</dbReference>
<accession>A0A9P0F1G7</accession>
<gene>
    <name evidence="2" type="ORF">BEMITA_LOCUS6875</name>
</gene>
<dbReference type="InterPro" id="IPR026784">
    <property type="entry name" value="Coact_PPARg"/>
</dbReference>
<name>A0A9P0F1G7_BEMTA</name>
<keyword evidence="3" id="KW-1185">Reference proteome</keyword>
<comment type="similarity">
    <text evidence="1">Belongs to the constitutive coactivator of PPAR-gamma family.</text>
</comment>
<dbReference type="AlphaFoldDB" id="A0A9P0F1G7"/>
<dbReference type="PANTHER" id="PTHR15976">
    <property type="entry name" value="CONSTITUTIVE COACTIVATOR OF PEROXISOME PROLIFERATOR-ACTIVATED RECEPTOR GAMMA"/>
    <property type="match status" value="1"/>
</dbReference>
<proteinExistence type="inferred from homology"/>
<dbReference type="GO" id="GO:0005634">
    <property type="term" value="C:nucleus"/>
    <property type="evidence" value="ECO:0007669"/>
    <property type="project" value="TreeGrafter"/>
</dbReference>
<dbReference type="Gene3D" id="3.40.50.1010">
    <property type="entry name" value="5'-nuclease"/>
    <property type="match status" value="1"/>
</dbReference>
<evidence type="ECO:0000313" key="3">
    <source>
        <dbReference type="Proteomes" id="UP001152759"/>
    </source>
</evidence>
<sequence length="622" mass="71202">MGVKGLYSYIHSICPQECFPEVSILDLMKKHCKNSRSATRQELVINGDSIVYLLSENLDWACGGQFKLYLEKLERFVGTLYDKGIMPVFFFSGGPVSSRIEYRLRKFEERRKHIVHIFERMCQDKERDQKLLDWDIIPPTMKPLTPFFLKHQLSKKCQVNISLENVDAEINLYARTNRCLAIMSDDTDNIIFPASCIYLSANKLNVSKMTTVAYNRHAIAVHIGLKSVDQLPLFATLVGNEIVDRNDLFEFHAGLCPPKFSAVKPGAKKQTRFLHSMFPRNILFPQVAEVVQAFPPWPAVMSCLDDIASRLLKDDKVENSLRLSILSYMDPKSQVTDLNNNYTYSAPHLQSAKLLHTSCINPPMIFSVLSGGTVVCPPVLEDLTLQYYQSANLLLRPLRAKIYGILLCDRSQDQQLVLEYCAYNQKNLKNVEVVCAELPQQNLYPGLEELWDQSVNSEDMMSIRWELFTSTISQRLSPWIFDLGAVPKQMIIPVATLFYLQDRCQLYHWEVAALIATFVLLPHYSSEFIDTLFIPTPLDSRSVSLASTISLTIFTVITTYAACGYPSGHFDIAGEVYFDGKLFQNKYAEAKYNRKLFTIGEQQQQSQFLDIFHMVYGYYYEC</sequence>
<dbReference type="EMBL" id="OU963865">
    <property type="protein sequence ID" value="CAH0387917.1"/>
    <property type="molecule type" value="Genomic_DNA"/>
</dbReference>
<dbReference type="KEGG" id="btab:109031231"/>
<dbReference type="SUPFAM" id="SSF88723">
    <property type="entry name" value="PIN domain-like"/>
    <property type="match status" value="1"/>
</dbReference>
<organism evidence="2 3">
    <name type="scientific">Bemisia tabaci</name>
    <name type="common">Sweetpotato whitefly</name>
    <name type="synonym">Aleurodes tabaci</name>
    <dbReference type="NCBI Taxonomy" id="7038"/>
    <lineage>
        <taxon>Eukaryota</taxon>
        <taxon>Metazoa</taxon>
        <taxon>Ecdysozoa</taxon>
        <taxon>Arthropoda</taxon>
        <taxon>Hexapoda</taxon>
        <taxon>Insecta</taxon>
        <taxon>Pterygota</taxon>
        <taxon>Neoptera</taxon>
        <taxon>Paraneoptera</taxon>
        <taxon>Hemiptera</taxon>
        <taxon>Sternorrhyncha</taxon>
        <taxon>Aleyrodoidea</taxon>
        <taxon>Aleyrodidae</taxon>
        <taxon>Aleyrodinae</taxon>
        <taxon>Bemisia</taxon>
    </lineage>
</organism>
<dbReference type="PANTHER" id="PTHR15976:SF17">
    <property type="entry name" value="CONSTITUTIVE COACTIVATOR OF PEROXISOME PROLIFERATOR-ACTIVATED RECEPTOR GAMMA"/>
    <property type="match status" value="1"/>
</dbReference>
<evidence type="ECO:0008006" key="4">
    <source>
        <dbReference type="Google" id="ProtNLM"/>
    </source>
</evidence>
<reference evidence="2" key="1">
    <citation type="submission" date="2021-12" db="EMBL/GenBank/DDBJ databases">
        <authorList>
            <person name="King R."/>
        </authorList>
    </citation>
    <scope>NUCLEOTIDE SEQUENCE</scope>
</reference>